<evidence type="ECO:0000313" key="3">
    <source>
        <dbReference type="Proteomes" id="UP000177092"/>
    </source>
</evidence>
<evidence type="ECO:0000313" key="2">
    <source>
        <dbReference type="EMBL" id="OGG21573.1"/>
    </source>
</evidence>
<gene>
    <name evidence="2" type="ORF">A3D03_02550</name>
</gene>
<protein>
    <recommendedName>
        <fullName evidence="1">Glycosyltransferase 2-like domain-containing protein</fullName>
    </recommendedName>
</protein>
<dbReference type="InterPro" id="IPR001173">
    <property type="entry name" value="Glyco_trans_2-like"/>
</dbReference>
<dbReference type="Pfam" id="PF00535">
    <property type="entry name" value="Glycos_transf_2"/>
    <property type="match status" value="1"/>
</dbReference>
<feature type="domain" description="Glycosyltransferase 2-like" evidence="1">
    <location>
        <begin position="4"/>
        <end position="93"/>
    </location>
</feature>
<dbReference type="InterPro" id="IPR029044">
    <property type="entry name" value="Nucleotide-diphossugar_trans"/>
</dbReference>
<organism evidence="2 3">
    <name type="scientific">Candidatus Gottesmanbacteria bacterium RIFCSPHIGHO2_02_FULL_40_13</name>
    <dbReference type="NCBI Taxonomy" id="1798384"/>
    <lineage>
        <taxon>Bacteria</taxon>
        <taxon>Candidatus Gottesmaniibacteriota</taxon>
    </lineage>
</organism>
<dbReference type="PANTHER" id="PTHR43630">
    <property type="entry name" value="POLY-BETA-1,6-N-ACETYL-D-GLUCOSAMINE SYNTHASE"/>
    <property type="match status" value="1"/>
</dbReference>
<proteinExistence type="predicted"/>
<dbReference type="Proteomes" id="UP000177092">
    <property type="component" value="Unassembled WGS sequence"/>
</dbReference>
<dbReference type="CDD" id="cd02511">
    <property type="entry name" value="Beta4Glucosyltransferase"/>
    <property type="match status" value="1"/>
</dbReference>
<dbReference type="STRING" id="1798384.A3D03_02550"/>
<dbReference type="EMBL" id="MFJN01000020">
    <property type="protein sequence ID" value="OGG21573.1"/>
    <property type="molecule type" value="Genomic_DNA"/>
</dbReference>
<evidence type="ECO:0000259" key="1">
    <source>
        <dbReference type="Pfam" id="PF00535"/>
    </source>
</evidence>
<sequence length="251" mass="29588">MKISAIIIARNEADRIEDCLKSLFFVDEIILVDNGSKDETLNIAKKYHAEIVEVQGLDFSYLRNIGREKAKSTWLLYLDADERISPELQNEILLCVNKKTPFQAYNFVRQNYFLGKKWPKTEKMVRLMKKNVLIGWQGALHETPIINGKIGFLQNLMLHYTHRSLKEMIEKTNEWSEIEATLRYQNNHPQMTWWRFMRVIISSFYQTFVINEGWKAGTVGLIESIYQAYSMFITYAKLWEKQNKAGFKNAR</sequence>
<dbReference type="PANTHER" id="PTHR43630:SF2">
    <property type="entry name" value="GLYCOSYLTRANSFERASE"/>
    <property type="match status" value="1"/>
</dbReference>
<name>A0A1F6AAX6_9BACT</name>
<accession>A0A1F6AAX6</accession>
<dbReference type="SUPFAM" id="SSF53448">
    <property type="entry name" value="Nucleotide-diphospho-sugar transferases"/>
    <property type="match status" value="1"/>
</dbReference>
<comment type="caution">
    <text evidence="2">The sequence shown here is derived from an EMBL/GenBank/DDBJ whole genome shotgun (WGS) entry which is preliminary data.</text>
</comment>
<dbReference type="Gene3D" id="3.90.550.10">
    <property type="entry name" value="Spore Coat Polysaccharide Biosynthesis Protein SpsA, Chain A"/>
    <property type="match status" value="1"/>
</dbReference>
<dbReference type="AlphaFoldDB" id="A0A1F6AAX6"/>
<reference evidence="2 3" key="1">
    <citation type="journal article" date="2016" name="Nat. Commun.">
        <title>Thousands of microbial genomes shed light on interconnected biogeochemical processes in an aquifer system.</title>
        <authorList>
            <person name="Anantharaman K."/>
            <person name="Brown C.T."/>
            <person name="Hug L.A."/>
            <person name="Sharon I."/>
            <person name="Castelle C.J."/>
            <person name="Probst A.J."/>
            <person name="Thomas B.C."/>
            <person name="Singh A."/>
            <person name="Wilkins M.J."/>
            <person name="Karaoz U."/>
            <person name="Brodie E.L."/>
            <person name="Williams K.H."/>
            <person name="Hubbard S.S."/>
            <person name="Banfield J.F."/>
        </authorList>
    </citation>
    <scope>NUCLEOTIDE SEQUENCE [LARGE SCALE GENOMIC DNA]</scope>
</reference>